<keyword evidence="1" id="KW-0812">Transmembrane</keyword>
<name>A0A2G2ZM16_CAPAN</name>
<dbReference type="AlphaFoldDB" id="A0A2G2ZM16"/>
<gene>
    <name evidence="2" type="ORF">T459_11491</name>
</gene>
<keyword evidence="3" id="KW-1185">Reference proteome</keyword>
<feature type="transmembrane region" description="Helical" evidence="1">
    <location>
        <begin position="33"/>
        <end position="55"/>
    </location>
</feature>
<evidence type="ECO:0000313" key="2">
    <source>
        <dbReference type="EMBL" id="PHT83048.1"/>
    </source>
</evidence>
<comment type="caution">
    <text evidence="2">The sequence shown here is derived from an EMBL/GenBank/DDBJ whole genome shotgun (WGS) entry which is preliminary data.</text>
</comment>
<keyword evidence="1" id="KW-0472">Membrane</keyword>
<keyword evidence="1" id="KW-1133">Transmembrane helix</keyword>
<evidence type="ECO:0000256" key="1">
    <source>
        <dbReference type="SAM" id="Phobius"/>
    </source>
</evidence>
<sequence length="106" mass="12141">MTCLRNFQPDLKVQFNHETWSQRAKRSISVSKAISMVLASGVFLVAVTILCQRYLPHLPINKYPVNSSDIISIRHQSMESSESSYTKNFDSVHGIRAIQFYADFED</sequence>
<dbReference type="Gramene" id="PHT83048">
    <property type="protein sequence ID" value="PHT83048"/>
    <property type="gene ID" value="T459_11491"/>
</dbReference>
<dbReference type="EMBL" id="AYRZ02000004">
    <property type="protein sequence ID" value="PHT83048.1"/>
    <property type="molecule type" value="Genomic_DNA"/>
</dbReference>
<dbReference type="Proteomes" id="UP000222542">
    <property type="component" value="Unassembled WGS sequence"/>
</dbReference>
<reference evidence="2 3" key="1">
    <citation type="journal article" date="2014" name="Nat. Genet.">
        <title>Genome sequence of the hot pepper provides insights into the evolution of pungency in Capsicum species.</title>
        <authorList>
            <person name="Kim S."/>
            <person name="Park M."/>
            <person name="Yeom S.I."/>
            <person name="Kim Y.M."/>
            <person name="Lee J.M."/>
            <person name="Lee H.A."/>
            <person name="Seo E."/>
            <person name="Choi J."/>
            <person name="Cheong K."/>
            <person name="Kim K.T."/>
            <person name="Jung K."/>
            <person name="Lee G.W."/>
            <person name="Oh S.K."/>
            <person name="Bae C."/>
            <person name="Kim S.B."/>
            <person name="Lee H.Y."/>
            <person name="Kim S.Y."/>
            <person name="Kim M.S."/>
            <person name="Kang B.C."/>
            <person name="Jo Y.D."/>
            <person name="Yang H.B."/>
            <person name="Jeong H.J."/>
            <person name="Kang W.H."/>
            <person name="Kwon J.K."/>
            <person name="Shin C."/>
            <person name="Lim J.Y."/>
            <person name="Park J.H."/>
            <person name="Huh J.H."/>
            <person name="Kim J.S."/>
            <person name="Kim B.D."/>
            <person name="Cohen O."/>
            <person name="Paran I."/>
            <person name="Suh M.C."/>
            <person name="Lee S.B."/>
            <person name="Kim Y.K."/>
            <person name="Shin Y."/>
            <person name="Noh S.J."/>
            <person name="Park J."/>
            <person name="Seo Y.S."/>
            <person name="Kwon S.Y."/>
            <person name="Kim H.A."/>
            <person name="Park J.M."/>
            <person name="Kim H.J."/>
            <person name="Choi S.B."/>
            <person name="Bosland P.W."/>
            <person name="Reeves G."/>
            <person name="Jo S.H."/>
            <person name="Lee B.W."/>
            <person name="Cho H.T."/>
            <person name="Choi H.S."/>
            <person name="Lee M.S."/>
            <person name="Yu Y."/>
            <person name="Do Choi Y."/>
            <person name="Park B.S."/>
            <person name="van Deynze A."/>
            <person name="Ashrafi H."/>
            <person name="Hill T."/>
            <person name="Kim W.T."/>
            <person name="Pai H.S."/>
            <person name="Ahn H.K."/>
            <person name="Yeam I."/>
            <person name="Giovannoni J.J."/>
            <person name="Rose J.K."/>
            <person name="Sorensen I."/>
            <person name="Lee S.J."/>
            <person name="Kim R.W."/>
            <person name="Choi I.Y."/>
            <person name="Choi B.S."/>
            <person name="Lim J.S."/>
            <person name="Lee Y.H."/>
            <person name="Choi D."/>
        </authorList>
    </citation>
    <scope>NUCLEOTIDE SEQUENCE [LARGE SCALE GENOMIC DNA]</scope>
    <source>
        <strain evidence="3">cv. CM334</strain>
    </source>
</reference>
<organism evidence="2 3">
    <name type="scientific">Capsicum annuum</name>
    <name type="common">Capsicum pepper</name>
    <dbReference type="NCBI Taxonomy" id="4072"/>
    <lineage>
        <taxon>Eukaryota</taxon>
        <taxon>Viridiplantae</taxon>
        <taxon>Streptophyta</taxon>
        <taxon>Embryophyta</taxon>
        <taxon>Tracheophyta</taxon>
        <taxon>Spermatophyta</taxon>
        <taxon>Magnoliopsida</taxon>
        <taxon>eudicotyledons</taxon>
        <taxon>Gunneridae</taxon>
        <taxon>Pentapetalae</taxon>
        <taxon>asterids</taxon>
        <taxon>lamiids</taxon>
        <taxon>Solanales</taxon>
        <taxon>Solanaceae</taxon>
        <taxon>Solanoideae</taxon>
        <taxon>Capsiceae</taxon>
        <taxon>Capsicum</taxon>
    </lineage>
</organism>
<protein>
    <submittedName>
        <fullName evidence="2">Uncharacterized protein</fullName>
    </submittedName>
</protein>
<accession>A0A2G2ZM16</accession>
<proteinExistence type="predicted"/>
<evidence type="ECO:0000313" key="3">
    <source>
        <dbReference type="Proteomes" id="UP000222542"/>
    </source>
</evidence>
<reference evidence="2 3" key="2">
    <citation type="journal article" date="2017" name="Genome Biol.">
        <title>New reference genome sequences of hot pepper reveal the massive evolution of plant disease-resistance genes by retroduplication.</title>
        <authorList>
            <person name="Kim S."/>
            <person name="Park J."/>
            <person name="Yeom S.I."/>
            <person name="Kim Y.M."/>
            <person name="Seo E."/>
            <person name="Kim K.T."/>
            <person name="Kim M.S."/>
            <person name="Lee J.M."/>
            <person name="Cheong K."/>
            <person name="Shin H.S."/>
            <person name="Kim S.B."/>
            <person name="Han K."/>
            <person name="Lee J."/>
            <person name="Park M."/>
            <person name="Lee H.A."/>
            <person name="Lee H.Y."/>
            <person name="Lee Y."/>
            <person name="Oh S."/>
            <person name="Lee J.H."/>
            <person name="Choi E."/>
            <person name="Choi E."/>
            <person name="Lee S.E."/>
            <person name="Jeon J."/>
            <person name="Kim H."/>
            <person name="Choi G."/>
            <person name="Song H."/>
            <person name="Lee J."/>
            <person name="Lee S.C."/>
            <person name="Kwon J.K."/>
            <person name="Lee H.Y."/>
            <person name="Koo N."/>
            <person name="Hong Y."/>
            <person name="Kim R.W."/>
            <person name="Kang W.H."/>
            <person name="Huh J.H."/>
            <person name="Kang B.C."/>
            <person name="Yang T.J."/>
            <person name="Lee Y.H."/>
            <person name="Bennetzen J.L."/>
            <person name="Choi D."/>
        </authorList>
    </citation>
    <scope>NUCLEOTIDE SEQUENCE [LARGE SCALE GENOMIC DNA]</scope>
    <source>
        <strain evidence="3">cv. CM334</strain>
    </source>
</reference>